<comment type="caution">
    <text evidence="2">The sequence shown here is derived from an EMBL/GenBank/DDBJ whole genome shotgun (WGS) entry which is preliminary data.</text>
</comment>
<gene>
    <name evidence="2" type="ORF">GO755_30510</name>
</gene>
<sequence length="636" mass="73410">MDSILSIIKSLDYKGIIAEYVLHNLADIAFKKVKDFIDDENELLRRSGSDLVFSLESSEETIIKQIVFNVKKANNWCNNVSFKDAPESKSLNQVYVGLDYYVSPKRLRIENLEDSKLPFNSLLENIKYNTVVLGGPGAGKTTLMKFLCYRVLNEKLYENIFTCPVVIRFRELRIPKKISDINDYNLYSILKNELGIIVNSENSFSVNQSVFDSKYRQILKRIIVDFIEEAKLLIILDGYDEIPNPKVKQIIKKDLEELSLSLDNSKFVLTSRTGDFDINISNSATYEVCSLSKDQIKLFAERWLIDKQEAEDLYSQIMGSPFFDTVIRPLTLAHLCAIYERYKKIPAKPKSVYNRVVQLLLEDWDSQRDIERISSYASFEVDRKIEFLSKLSYILTTRFNTAIFNRYDLESAYRAICQDFNLPVSQMRKVINEIESHNGLFIQSGIESYEFAHKSIQEFLAAKYIVGLPEIPSNFDLLKNIANEIAIAVAISSDPNMYLGVLLLHKIKKPSYSPVFFKILFSRLLIEKPDYNDKPIFFVALANIHFIINSSENLQKFNPFELEDINSLIFNLLEEVVVKKSIKRFSKLYKYTGVGSSYDTFIYSFAGKNVSLGERNYLPYSLLVNEVSYKYINAHN</sequence>
<dbReference type="Proteomes" id="UP000436006">
    <property type="component" value="Unassembled WGS sequence"/>
</dbReference>
<dbReference type="RefSeq" id="WP_157589224.1">
    <property type="nucleotide sequence ID" value="NZ_WPIN01000015.1"/>
</dbReference>
<dbReference type="SUPFAM" id="SSF52540">
    <property type="entry name" value="P-loop containing nucleoside triphosphate hydrolases"/>
    <property type="match status" value="1"/>
</dbReference>
<dbReference type="Gene3D" id="3.40.50.300">
    <property type="entry name" value="P-loop containing nucleotide triphosphate hydrolases"/>
    <property type="match status" value="1"/>
</dbReference>
<dbReference type="AlphaFoldDB" id="A0A7K1SKW3"/>
<feature type="domain" description="NACHT" evidence="1">
    <location>
        <begin position="128"/>
        <end position="274"/>
    </location>
</feature>
<dbReference type="PROSITE" id="PS50837">
    <property type="entry name" value="NACHT"/>
    <property type="match status" value="1"/>
</dbReference>
<accession>A0A7K1SKW3</accession>
<evidence type="ECO:0000259" key="1">
    <source>
        <dbReference type="PROSITE" id="PS50837"/>
    </source>
</evidence>
<evidence type="ECO:0000313" key="2">
    <source>
        <dbReference type="EMBL" id="MVM34404.1"/>
    </source>
</evidence>
<dbReference type="InterPro" id="IPR007111">
    <property type="entry name" value="NACHT_NTPase"/>
</dbReference>
<dbReference type="Pfam" id="PF05729">
    <property type="entry name" value="NACHT"/>
    <property type="match status" value="1"/>
</dbReference>
<name>A0A7K1SKW3_9BACT</name>
<organism evidence="2 3">
    <name type="scientific">Spirosoma arboris</name>
    <dbReference type="NCBI Taxonomy" id="2682092"/>
    <lineage>
        <taxon>Bacteria</taxon>
        <taxon>Pseudomonadati</taxon>
        <taxon>Bacteroidota</taxon>
        <taxon>Cytophagia</taxon>
        <taxon>Cytophagales</taxon>
        <taxon>Cytophagaceae</taxon>
        <taxon>Spirosoma</taxon>
    </lineage>
</organism>
<dbReference type="InterPro" id="IPR027417">
    <property type="entry name" value="P-loop_NTPase"/>
</dbReference>
<dbReference type="PANTHER" id="PTHR46844:SF1">
    <property type="entry name" value="SLR5058 PROTEIN"/>
    <property type="match status" value="1"/>
</dbReference>
<reference evidence="2 3" key="1">
    <citation type="submission" date="2019-12" db="EMBL/GenBank/DDBJ databases">
        <title>Spirosoma sp. HMF4905 genome sequencing and assembly.</title>
        <authorList>
            <person name="Kang H."/>
            <person name="Cha I."/>
            <person name="Kim H."/>
            <person name="Joh K."/>
        </authorList>
    </citation>
    <scope>NUCLEOTIDE SEQUENCE [LARGE SCALE GENOMIC DNA]</scope>
    <source>
        <strain evidence="2 3">HMF4905</strain>
    </source>
</reference>
<dbReference type="EMBL" id="WPIN01000015">
    <property type="protein sequence ID" value="MVM34404.1"/>
    <property type="molecule type" value="Genomic_DNA"/>
</dbReference>
<dbReference type="PANTHER" id="PTHR46844">
    <property type="entry name" value="SLR5058 PROTEIN"/>
    <property type="match status" value="1"/>
</dbReference>
<evidence type="ECO:0000313" key="3">
    <source>
        <dbReference type="Proteomes" id="UP000436006"/>
    </source>
</evidence>
<proteinExistence type="predicted"/>
<protein>
    <submittedName>
        <fullName evidence="2">NACHT domain-containing protein</fullName>
    </submittedName>
</protein>
<keyword evidence="3" id="KW-1185">Reference proteome</keyword>